<evidence type="ECO:0000313" key="4">
    <source>
        <dbReference type="Proteomes" id="UP000293360"/>
    </source>
</evidence>
<reference evidence="3 4" key="1">
    <citation type="submission" date="2018-06" db="EMBL/GenBank/DDBJ databases">
        <title>Complete Genomes of Monosporascus.</title>
        <authorList>
            <person name="Robinson A.J."/>
            <person name="Natvig D.O."/>
        </authorList>
    </citation>
    <scope>NUCLEOTIDE SEQUENCE [LARGE SCALE GENOMIC DNA]</scope>
    <source>
        <strain evidence="3 4">CBS 110550</strain>
    </source>
</reference>
<dbReference type="OrthoDB" id="6133115at2759"/>
<dbReference type="InterPro" id="IPR058925">
    <property type="entry name" value="zf-C2H2_AcuF"/>
</dbReference>
<dbReference type="STRING" id="155417.A0A4Q4TWR3"/>
<feature type="region of interest" description="Disordered" evidence="1">
    <location>
        <begin position="410"/>
        <end position="452"/>
    </location>
</feature>
<evidence type="ECO:0000313" key="3">
    <source>
        <dbReference type="EMBL" id="RYP11318.1"/>
    </source>
</evidence>
<accession>A0A4Q4TWR3</accession>
<dbReference type="AlphaFoldDB" id="A0A4Q4TWR3"/>
<feature type="domain" description="Oxidoreductase acuF-like C2H2 type zinc-finger" evidence="2">
    <location>
        <begin position="290"/>
        <end position="317"/>
    </location>
</feature>
<feature type="compositionally biased region" description="Basic and acidic residues" evidence="1">
    <location>
        <begin position="421"/>
        <end position="452"/>
    </location>
</feature>
<feature type="compositionally biased region" description="Acidic residues" evidence="1">
    <location>
        <begin position="411"/>
        <end position="420"/>
    </location>
</feature>
<evidence type="ECO:0000259" key="2">
    <source>
        <dbReference type="Pfam" id="PF26082"/>
    </source>
</evidence>
<gene>
    <name evidence="3" type="ORF">DL764_000136</name>
</gene>
<comment type="caution">
    <text evidence="3">The sequence shown here is derived from an EMBL/GenBank/DDBJ whole genome shotgun (WGS) entry which is preliminary data.</text>
</comment>
<dbReference type="Proteomes" id="UP000293360">
    <property type="component" value="Unassembled WGS sequence"/>
</dbReference>
<name>A0A4Q4TWR3_9PEZI</name>
<proteinExistence type="predicted"/>
<keyword evidence="4" id="KW-1185">Reference proteome</keyword>
<protein>
    <recommendedName>
        <fullName evidence="2">Oxidoreductase acuF-like C2H2 type zinc-finger domain-containing protein</fullName>
    </recommendedName>
</protein>
<dbReference type="PANTHER" id="PTHR35391:SF7">
    <property type="entry name" value="C2H2-TYPE DOMAIN-CONTAINING PROTEIN"/>
    <property type="match status" value="1"/>
</dbReference>
<sequence>MSASIADCVAQSLAAFKAVSSTAAGIDGDNDRTVQAISNELSRFRLWAGNIGAHRRGRSSLDYRLRDASTLRFQVIRLLENLQESLDDARAVLTGERIPWDQMPPDSDDSDDEPDKELEIEALGFETELSQLSSNIVETINCLLKLSMSIRNPASHDRYMAWKHTDTSFFYSADINHVLSKFRDIDEWLAVRLGKAISRRRQYFRYRESHGRKMAQGLDFDSAQTEADAISTVASSIPLAMKDSAAGSKPVRLGEDDHSDTGLSQTSFAPTVADSGVRKIPPLPSQAEKGPFQCPFCHMLISVSSTLQWKKHVYADLRPYVYLYQDCPTPHEEYGRRHEWMDHVHIPQGHSDALEQVDLDALVESSETVSTMNRDLHCPLCKETSGSIKLYQRHVGRHQTELALFALPYTEDGDEDGSEQNDDRIESDASSHSIENDREAERKPREENDAEEREKIYEAKLQGRFLWAGLDEKEIHAVHEDKSRPTYTRFARRHLSLETLRAYSIDYKLDLDPDYVVIKRWVPEPERDASLQNDMKVLAVQEPSYSDL</sequence>
<evidence type="ECO:0000256" key="1">
    <source>
        <dbReference type="SAM" id="MobiDB-lite"/>
    </source>
</evidence>
<dbReference type="EMBL" id="QJNU01000003">
    <property type="protein sequence ID" value="RYP11318.1"/>
    <property type="molecule type" value="Genomic_DNA"/>
</dbReference>
<dbReference type="PANTHER" id="PTHR35391">
    <property type="entry name" value="C2H2-TYPE DOMAIN-CONTAINING PROTEIN-RELATED"/>
    <property type="match status" value="1"/>
</dbReference>
<dbReference type="Pfam" id="PF26082">
    <property type="entry name" value="zf-C2H2_AcuF"/>
    <property type="match status" value="1"/>
</dbReference>
<organism evidence="3 4">
    <name type="scientific">Monosporascus ibericus</name>
    <dbReference type="NCBI Taxonomy" id="155417"/>
    <lineage>
        <taxon>Eukaryota</taxon>
        <taxon>Fungi</taxon>
        <taxon>Dikarya</taxon>
        <taxon>Ascomycota</taxon>
        <taxon>Pezizomycotina</taxon>
        <taxon>Sordariomycetes</taxon>
        <taxon>Xylariomycetidae</taxon>
        <taxon>Xylariales</taxon>
        <taxon>Xylariales incertae sedis</taxon>
        <taxon>Monosporascus</taxon>
    </lineage>
</organism>
<feature type="region of interest" description="Disordered" evidence="1">
    <location>
        <begin position="248"/>
        <end position="268"/>
    </location>
</feature>